<dbReference type="OrthoDB" id="2507774at2759"/>
<evidence type="ECO:0000313" key="3">
    <source>
        <dbReference type="Proteomes" id="UP000238274"/>
    </source>
</evidence>
<name>A0A2S4VJ79_9BASI</name>
<reference evidence="3" key="3">
    <citation type="journal article" date="2018" name="Mol. Plant Microbe Interact.">
        <title>Genome sequence resources for the wheat stripe rust pathogen (Puccinia striiformis f. sp. tritici) and the barley stripe rust pathogen (Puccinia striiformis f. sp. hordei).</title>
        <authorList>
            <person name="Xia C."/>
            <person name="Wang M."/>
            <person name="Yin C."/>
            <person name="Cornejo O.E."/>
            <person name="Hulbert S.H."/>
            <person name="Chen X."/>
        </authorList>
    </citation>
    <scope>NUCLEOTIDE SEQUENCE [LARGE SCALE GENOMIC DNA]</scope>
    <source>
        <strain evidence="3">93TX-2</strain>
    </source>
</reference>
<reference evidence="3" key="2">
    <citation type="journal article" date="2018" name="BMC Genomics">
        <title>Genomic insights into host adaptation between the wheat stripe rust pathogen (Puccinia striiformis f. sp. tritici) and the barley stripe rust pathogen (Puccinia striiformis f. sp. hordei).</title>
        <authorList>
            <person name="Xia C."/>
            <person name="Wang M."/>
            <person name="Yin C."/>
            <person name="Cornejo O.E."/>
            <person name="Hulbert S.H."/>
            <person name="Chen X."/>
        </authorList>
    </citation>
    <scope>NUCLEOTIDE SEQUENCE [LARGE SCALE GENOMIC DNA]</scope>
    <source>
        <strain evidence="3">93TX-2</strain>
    </source>
</reference>
<dbReference type="AlphaFoldDB" id="A0A2S4VJ79"/>
<proteinExistence type="predicted"/>
<evidence type="ECO:0000256" key="1">
    <source>
        <dbReference type="SAM" id="MobiDB-lite"/>
    </source>
</evidence>
<protein>
    <submittedName>
        <fullName evidence="2">Uncharacterized protein</fullName>
    </submittedName>
</protein>
<sequence>RHPMDPHSVAVFYRMKLFLADLNHVLGAVIPFKHQLNCNHANFQNRSSDCRPTHQSRAWKRSWLPQLKTQIEGFKSQHTPKTCVVQLPSRTRPIESMYKEHLPNFDTPDVSQRESQYCQAPHYQYTAQPKQQYLEEPYTNEPDQQYPEQSYACGHYQQHLEGKITQKDAQKDPLMEAILMETRPLLKMFDSSKNCNNASVGHVFEHELPSDPDPESSDTTLQEAHPYIVQPDQQEPDFDMANCSATDVDRWASSLLAKQFVYLCLMGSLAQNESFKQYAISHIDRPTPSLTRDDFTCNDQDEYIDYKPDNTNDAVPHRFETGDGDQDPYKTSNDSFHNGCDGGNGLDHSHEAGGYSNGEDGGGYKHFDNGGGYEHLMMEVVLKILMTGLGTMI</sequence>
<dbReference type="EMBL" id="PKSM01000126">
    <property type="protein sequence ID" value="POW09614.1"/>
    <property type="molecule type" value="Genomic_DNA"/>
</dbReference>
<evidence type="ECO:0000313" key="2">
    <source>
        <dbReference type="EMBL" id="POW09614.1"/>
    </source>
</evidence>
<organism evidence="2 3">
    <name type="scientific">Puccinia striiformis</name>
    <dbReference type="NCBI Taxonomy" id="27350"/>
    <lineage>
        <taxon>Eukaryota</taxon>
        <taxon>Fungi</taxon>
        <taxon>Dikarya</taxon>
        <taxon>Basidiomycota</taxon>
        <taxon>Pucciniomycotina</taxon>
        <taxon>Pucciniomycetes</taxon>
        <taxon>Pucciniales</taxon>
        <taxon>Pucciniaceae</taxon>
        <taxon>Puccinia</taxon>
    </lineage>
</organism>
<accession>A0A2S4VJ79</accession>
<dbReference type="VEuPathDB" id="FungiDB:PSTT_08910"/>
<feature type="region of interest" description="Disordered" evidence="1">
    <location>
        <begin position="307"/>
        <end position="361"/>
    </location>
</feature>
<reference evidence="2 3" key="1">
    <citation type="submission" date="2017-12" db="EMBL/GenBank/DDBJ databases">
        <title>Gene loss provides genomic basis for host adaptation in cereal stripe rust fungi.</title>
        <authorList>
            <person name="Xia C."/>
        </authorList>
    </citation>
    <scope>NUCLEOTIDE SEQUENCE [LARGE SCALE GENOMIC DNA]</scope>
    <source>
        <strain evidence="2 3">93TX-2</strain>
    </source>
</reference>
<gene>
    <name evidence="2" type="ORF">PSHT_09077</name>
</gene>
<feature type="compositionally biased region" description="Basic and acidic residues" evidence="1">
    <location>
        <begin position="307"/>
        <end position="321"/>
    </location>
</feature>
<keyword evidence="3" id="KW-1185">Reference proteome</keyword>
<feature type="non-terminal residue" evidence="2">
    <location>
        <position position="1"/>
    </location>
</feature>
<dbReference type="Proteomes" id="UP000238274">
    <property type="component" value="Unassembled WGS sequence"/>
</dbReference>
<comment type="caution">
    <text evidence="2">The sequence shown here is derived from an EMBL/GenBank/DDBJ whole genome shotgun (WGS) entry which is preliminary data.</text>
</comment>
<dbReference type="VEuPathDB" id="FungiDB:PSHT_09077"/>